<evidence type="ECO:0000259" key="2">
    <source>
        <dbReference type="Pfam" id="PF00326"/>
    </source>
</evidence>
<sequence length="578" mass="66777">MLSHWKNKFICMSWLALAVSCASSKNDEINSPLKGQKQPPLVDLKDFFRNPEVNQYQISGNGKYLAFLKEHQNRMNIFVSPVSDFTDSKRLTSITDRDINTFFWKAGKIIYIRDNGGDENFFLTAVDPKTGKETPLTQIKGVKTQLIDALDQIDESHIIVGLNERKREIFDVFRVNVHTGKKTLILENPGMYTGYLTDHKGQLRVASSTDGVNTSLFYRKSEKEKFQRLLTTNFKESIAPILFTFDNKKLIVASNRNRDKLAYFEFDPEKALETKLIFESPKVDVERLVYSKKKKRLIAAMAYEDKPKWTYFDDEWKKVRKSIESKLPKYVVGISSYDRDESVYVVRSFSDRSLGAYYLYRKSSDQLKKIAEVSPWLKEKYMAEMKPITYTARDGVKIHGYLTLPVGKNPRNLPFVINPHGGPWARDRWGYNREVQFLANRGYGVLQMNFRGSTGYGRKFWEMSFKEWGRSMQDDITDGVKWLINEGYADRERVAIYGASYGGYATLAGITFTPDLYKCAVDYVGVSNLFTFQETIPPYWAPYKAMLEEMVGHPEKDKKLLQAASPVFHVDNPNPKFY</sequence>
<dbReference type="Proteomes" id="UP000192907">
    <property type="component" value="Unassembled WGS sequence"/>
</dbReference>
<dbReference type="AlphaFoldDB" id="A0A1Y6BBM9"/>
<reference evidence="4" key="1">
    <citation type="submission" date="2017-04" db="EMBL/GenBank/DDBJ databases">
        <authorList>
            <person name="Varghese N."/>
            <person name="Submissions S."/>
        </authorList>
    </citation>
    <scope>NUCLEOTIDE SEQUENCE [LARGE SCALE GENOMIC DNA]</scope>
    <source>
        <strain evidence="4">RKEM611</strain>
    </source>
</reference>
<dbReference type="EMBL" id="FWZT01000003">
    <property type="protein sequence ID" value="SME99513.1"/>
    <property type="molecule type" value="Genomic_DNA"/>
</dbReference>
<keyword evidence="3" id="KW-0645">Protease</keyword>
<evidence type="ECO:0000256" key="1">
    <source>
        <dbReference type="ARBA" id="ARBA00022801"/>
    </source>
</evidence>
<dbReference type="Gene3D" id="3.40.50.1820">
    <property type="entry name" value="alpha/beta hydrolase"/>
    <property type="match status" value="1"/>
</dbReference>
<accession>A0A1Y6BBM9</accession>
<evidence type="ECO:0000313" key="4">
    <source>
        <dbReference type="Proteomes" id="UP000192907"/>
    </source>
</evidence>
<gene>
    <name evidence="3" type="ORF">SAMN06296036_1031</name>
</gene>
<organism evidence="3 4">
    <name type="scientific">Pseudobacteriovorax antillogorgiicola</name>
    <dbReference type="NCBI Taxonomy" id="1513793"/>
    <lineage>
        <taxon>Bacteria</taxon>
        <taxon>Pseudomonadati</taxon>
        <taxon>Bdellovibrionota</taxon>
        <taxon>Oligoflexia</taxon>
        <taxon>Oligoflexales</taxon>
        <taxon>Pseudobacteriovoracaceae</taxon>
        <taxon>Pseudobacteriovorax</taxon>
    </lineage>
</organism>
<proteinExistence type="predicted"/>
<name>A0A1Y6BBM9_9BACT</name>
<dbReference type="GO" id="GO:0004177">
    <property type="term" value="F:aminopeptidase activity"/>
    <property type="evidence" value="ECO:0007669"/>
    <property type="project" value="UniProtKB-KW"/>
</dbReference>
<keyword evidence="4" id="KW-1185">Reference proteome</keyword>
<dbReference type="SUPFAM" id="SSF82171">
    <property type="entry name" value="DPP6 N-terminal domain-like"/>
    <property type="match status" value="1"/>
</dbReference>
<dbReference type="InterPro" id="IPR029058">
    <property type="entry name" value="AB_hydrolase_fold"/>
</dbReference>
<dbReference type="InterPro" id="IPR001375">
    <property type="entry name" value="Peptidase_S9_cat"/>
</dbReference>
<dbReference type="Pfam" id="PF00326">
    <property type="entry name" value="Peptidase_S9"/>
    <property type="match status" value="1"/>
</dbReference>
<dbReference type="STRING" id="1513793.SAMN06296036_1031"/>
<keyword evidence="3" id="KW-0031">Aminopeptidase</keyword>
<keyword evidence="1" id="KW-0378">Hydrolase</keyword>
<dbReference type="Gene3D" id="2.120.10.30">
    <property type="entry name" value="TolB, C-terminal domain"/>
    <property type="match status" value="1"/>
</dbReference>
<dbReference type="SUPFAM" id="SSF53474">
    <property type="entry name" value="alpha/beta-Hydrolases"/>
    <property type="match status" value="1"/>
</dbReference>
<protein>
    <submittedName>
        <fullName evidence="3">Dipeptidyl aminopeptidase/acylaminoacyl peptidase</fullName>
    </submittedName>
</protein>
<dbReference type="GO" id="GO:0004252">
    <property type="term" value="F:serine-type endopeptidase activity"/>
    <property type="evidence" value="ECO:0007669"/>
    <property type="project" value="TreeGrafter"/>
</dbReference>
<feature type="domain" description="Peptidase S9 prolyl oligopeptidase catalytic" evidence="2">
    <location>
        <begin position="429"/>
        <end position="574"/>
    </location>
</feature>
<dbReference type="PROSITE" id="PS51257">
    <property type="entry name" value="PROKAR_LIPOPROTEIN"/>
    <property type="match status" value="1"/>
</dbReference>
<dbReference type="PANTHER" id="PTHR42776">
    <property type="entry name" value="SERINE PEPTIDASE S9 FAMILY MEMBER"/>
    <property type="match status" value="1"/>
</dbReference>
<dbReference type="GO" id="GO:0006508">
    <property type="term" value="P:proteolysis"/>
    <property type="evidence" value="ECO:0007669"/>
    <property type="project" value="InterPro"/>
</dbReference>
<dbReference type="PANTHER" id="PTHR42776:SF27">
    <property type="entry name" value="DIPEPTIDYL PEPTIDASE FAMILY MEMBER 6"/>
    <property type="match status" value="1"/>
</dbReference>
<dbReference type="InterPro" id="IPR011042">
    <property type="entry name" value="6-blade_b-propeller_TolB-like"/>
</dbReference>
<evidence type="ECO:0000313" key="3">
    <source>
        <dbReference type="EMBL" id="SME99513.1"/>
    </source>
</evidence>